<name>A6IHX4_RAT</name>
<evidence type="ECO:0000313" key="1">
    <source>
        <dbReference type="EMBL" id="EDM01272.1"/>
    </source>
</evidence>
<organism evidence="1 2">
    <name type="scientific">Rattus norvegicus</name>
    <name type="common">Rat</name>
    <dbReference type="NCBI Taxonomy" id="10116"/>
    <lineage>
        <taxon>Eukaryota</taxon>
        <taxon>Metazoa</taxon>
        <taxon>Chordata</taxon>
        <taxon>Craniata</taxon>
        <taxon>Vertebrata</taxon>
        <taxon>Euteleostomi</taxon>
        <taxon>Mammalia</taxon>
        <taxon>Eutheria</taxon>
        <taxon>Euarchontoglires</taxon>
        <taxon>Glires</taxon>
        <taxon>Rodentia</taxon>
        <taxon>Myomorpha</taxon>
        <taxon>Muroidea</taxon>
        <taxon>Muridae</taxon>
        <taxon>Murinae</taxon>
        <taxon>Rattus</taxon>
    </lineage>
</organism>
<sequence length="47" mass="4788">MGATCCPCCEGRPGTPPTRSCCTTVRSSCTQSAGYSVTVARCGRPTS</sequence>
<gene>
    <name evidence="1" type="ORF">rCG_41494</name>
</gene>
<accession>A6IHX4</accession>
<reference evidence="2" key="1">
    <citation type="submission" date="2005-09" db="EMBL/GenBank/DDBJ databases">
        <authorList>
            <person name="Mural R.J."/>
            <person name="Li P.W."/>
            <person name="Adams M.D."/>
            <person name="Amanatides P.G."/>
            <person name="Baden-Tillson H."/>
            <person name="Barnstead M."/>
            <person name="Chin S.H."/>
            <person name="Dew I."/>
            <person name="Evans C.A."/>
            <person name="Ferriera S."/>
            <person name="Flanigan M."/>
            <person name="Fosler C."/>
            <person name="Glodek A."/>
            <person name="Gu Z."/>
            <person name="Holt R.A."/>
            <person name="Jennings D."/>
            <person name="Kraft C.L."/>
            <person name="Lu F."/>
            <person name="Nguyen T."/>
            <person name="Nusskern D.R."/>
            <person name="Pfannkoch C.M."/>
            <person name="Sitter C."/>
            <person name="Sutton G.G."/>
            <person name="Venter J.C."/>
            <person name="Wang Z."/>
            <person name="Woodage T."/>
            <person name="Zheng X.H."/>
            <person name="Zhong F."/>
        </authorList>
    </citation>
    <scope>NUCLEOTIDE SEQUENCE [LARGE SCALE GENOMIC DNA]</scope>
    <source>
        <strain>BN</strain>
        <strain evidence="2">Sprague-Dawley</strain>
    </source>
</reference>
<dbReference type="AlphaFoldDB" id="A6IHX4"/>
<evidence type="ECO:0000313" key="2">
    <source>
        <dbReference type="Proteomes" id="UP000234681"/>
    </source>
</evidence>
<dbReference type="Proteomes" id="UP000234681">
    <property type="component" value="Chromosome 2"/>
</dbReference>
<dbReference type="EMBL" id="CH473961">
    <property type="protein sequence ID" value="EDM01272.1"/>
    <property type="molecule type" value="Genomic_DNA"/>
</dbReference>
<protein>
    <submittedName>
        <fullName evidence="1">RCG41494, isoform CRA_b</fullName>
    </submittedName>
</protein>
<proteinExistence type="predicted"/>